<reference evidence="1" key="1">
    <citation type="journal article" date="2015" name="Nature">
        <title>Complex archaea that bridge the gap between prokaryotes and eukaryotes.</title>
        <authorList>
            <person name="Spang A."/>
            <person name="Saw J.H."/>
            <person name="Jorgensen S.L."/>
            <person name="Zaremba-Niedzwiedzka K."/>
            <person name="Martijn J."/>
            <person name="Lind A.E."/>
            <person name="van Eijk R."/>
            <person name="Schleper C."/>
            <person name="Guy L."/>
            <person name="Ettema T.J."/>
        </authorList>
    </citation>
    <scope>NUCLEOTIDE SEQUENCE</scope>
</reference>
<protein>
    <submittedName>
        <fullName evidence="1">Uncharacterized protein</fullName>
    </submittedName>
</protein>
<accession>A0A0F8YF61</accession>
<name>A0A0F8YF61_9ZZZZ</name>
<sequence length="70" mass="7812">MLYLEDFKNLAKGGQPVTLEFTNFQDTIGLTIHSLGRHLEKGIVATFDEFTTLIAKALKKLADEEKTDQG</sequence>
<proteinExistence type="predicted"/>
<dbReference type="EMBL" id="LAZR01053741">
    <property type="protein sequence ID" value="KKK80078.1"/>
    <property type="molecule type" value="Genomic_DNA"/>
</dbReference>
<organism evidence="1">
    <name type="scientific">marine sediment metagenome</name>
    <dbReference type="NCBI Taxonomy" id="412755"/>
    <lineage>
        <taxon>unclassified sequences</taxon>
        <taxon>metagenomes</taxon>
        <taxon>ecological metagenomes</taxon>
    </lineage>
</organism>
<evidence type="ECO:0000313" key="1">
    <source>
        <dbReference type="EMBL" id="KKK80078.1"/>
    </source>
</evidence>
<comment type="caution">
    <text evidence="1">The sequence shown here is derived from an EMBL/GenBank/DDBJ whole genome shotgun (WGS) entry which is preliminary data.</text>
</comment>
<dbReference type="AlphaFoldDB" id="A0A0F8YF61"/>
<gene>
    <name evidence="1" type="ORF">LCGC14_2827090</name>
</gene>